<name>V6IFW4_9LEPT</name>
<evidence type="ECO:0000313" key="1">
    <source>
        <dbReference type="EMBL" id="EQA64028.1"/>
    </source>
</evidence>
<protein>
    <submittedName>
        <fullName evidence="1">Uncharacterized protein</fullName>
    </submittedName>
</protein>
<proteinExistence type="predicted"/>
<keyword evidence="2" id="KW-1185">Reference proteome</keyword>
<dbReference type="EMBL" id="AHMT02000015">
    <property type="protein sequence ID" value="EQA64028.1"/>
    <property type="molecule type" value="Genomic_DNA"/>
</dbReference>
<sequence>MIPILFDKTFERIPFEETGFEFLLNFVREIRLRSKIFASNFCTLINIQYKFKKKNIPTSLYFRKTGSGECTK</sequence>
<accession>V6IFW4</accession>
<gene>
    <name evidence="1" type="ORF">LEP1GSC062_0672</name>
</gene>
<dbReference type="Proteomes" id="UP000018747">
    <property type="component" value="Unassembled WGS sequence"/>
</dbReference>
<organism evidence="1 2">
    <name type="scientific">Leptospira alexanderi serovar Manhao 3 str. L 60</name>
    <dbReference type="NCBI Taxonomy" id="1049759"/>
    <lineage>
        <taxon>Bacteria</taxon>
        <taxon>Pseudomonadati</taxon>
        <taxon>Spirochaetota</taxon>
        <taxon>Spirochaetia</taxon>
        <taxon>Leptospirales</taxon>
        <taxon>Leptospiraceae</taxon>
        <taxon>Leptospira</taxon>
    </lineage>
</organism>
<dbReference type="AlphaFoldDB" id="V6IFW4"/>
<reference evidence="1" key="1">
    <citation type="submission" date="2013-05" db="EMBL/GenBank/DDBJ databases">
        <authorList>
            <person name="Harkins D.M."/>
            <person name="Durkin A.S."/>
            <person name="Brinkac L.M."/>
            <person name="Haft D.H."/>
            <person name="Selengut J.D."/>
            <person name="Sanka R."/>
            <person name="DePew J."/>
            <person name="Purushe J."/>
            <person name="Hartskeerl R.A."/>
            <person name="Ahmed A."/>
            <person name="van der Linden H."/>
            <person name="Goris M.G.A."/>
            <person name="Vinetz J.M."/>
            <person name="Sutton G.G."/>
            <person name="Nierman W.C."/>
            <person name="Fouts D.E."/>
        </authorList>
    </citation>
    <scope>NUCLEOTIDE SEQUENCE [LARGE SCALE GENOMIC DNA]</scope>
    <source>
        <strain evidence="1">L 60</strain>
    </source>
</reference>
<comment type="caution">
    <text evidence="1">The sequence shown here is derived from an EMBL/GenBank/DDBJ whole genome shotgun (WGS) entry which is preliminary data.</text>
</comment>
<evidence type="ECO:0000313" key="2">
    <source>
        <dbReference type="Proteomes" id="UP000018747"/>
    </source>
</evidence>